<evidence type="ECO:0000259" key="1">
    <source>
        <dbReference type="Pfam" id="PF13456"/>
    </source>
</evidence>
<gene>
    <name evidence="2" type="ORF">LWI29_020770</name>
</gene>
<dbReference type="AlphaFoldDB" id="A0AA39RY27"/>
<dbReference type="GO" id="GO:0004523">
    <property type="term" value="F:RNA-DNA hybrid ribonuclease activity"/>
    <property type="evidence" value="ECO:0007669"/>
    <property type="project" value="InterPro"/>
</dbReference>
<dbReference type="Gene3D" id="3.30.420.10">
    <property type="entry name" value="Ribonuclease H-like superfamily/Ribonuclease H"/>
    <property type="match status" value="1"/>
</dbReference>
<dbReference type="CDD" id="cd06222">
    <property type="entry name" value="RNase_H_like"/>
    <property type="match status" value="1"/>
</dbReference>
<reference evidence="2" key="1">
    <citation type="journal article" date="2022" name="Plant J.">
        <title>Strategies of tolerance reflected in two North American maple genomes.</title>
        <authorList>
            <person name="McEvoy S.L."/>
            <person name="Sezen U.U."/>
            <person name="Trouern-Trend A."/>
            <person name="McMahon S.M."/>
            <person name="Schaberg P.G."/>
            <person name="Yang J."/>
            <person name="Wegrzyn J.L."/>
            <person name="Swenson N.G."/>
        </authorList>
    </citation>
    <scope>NUCLEOTIDE SEQUENCE</scope>
    <source>
        <strain evidence="2">NS2018</strain>
    </source>
</reference>
<dbReference type="InterPro" id="IPR002156">
    <property type="entry name" value="RNaseH_domain"/>
</dbReference>
<dbReference type="SUPFAM" id="SSF53098">
    <property type="entry name" value="Ribonuclease H-like"/>
    <property type="match status" value="1"/>
</dbReference>
<dbReference type="EMBL" id="JAUESC010000383">
    <property type="protein sequence ID" value="KAK0584911.1"/>
    <property type="molecule type" value="Genomic_DNA"/>
</dbReference>
<dbReference type="InterPro" id="IPR012337">
    <property type="entry name" value="RNaseH-like_sf"/>
</dbReference>
<dbReference type="PANTHER" id="PTHR47074:SF48">
    <property type="entry name" value="POLYNUCLEOTIDYL TRANSFERASE, RIBONUCLEASE H-LIKE SUPERFAMILY PROTEIN"/>
    <property type="match status" value="1"/>
</dbReference>
<accession>A0AA39RY27</accession>
<dbReference type="PANTHER" id="PTHR47074">
    <property type="entry name" value="BNAC02G40300D PROTEIN"/>
    <property type="match status" value="1"/>
</dbReference>
<evidence type="ECO:0000313" key="3">
    <source>
        <dbReference type="Proteomes" id="UP001168877"/>
    </source>
</evidence>
<keyword evidence="3" id="KW-1185">Reference proteome</keyword>
<proteinExistence type="predicted"/>
<comment type="caution">
    <text evidence="2">The sequence shown here is derived from an EMBL/GenBank/DDBJ whole genome shotgun (WGS) entry which is preliminary data.</text>
</comment>
<reference evidence="2" key="2">
    <citation type="submission" date="2023-06" db="EMBL/GenBank/DDBJ databases">
        <authorList>
            <person name="Swenson N.G."/>
            <person name="Wegrzyn J.L."/>
            <person name="Mcevoy S.L."/>
        </authorList>
    </citation>
    <scope>NUCLEOTIDE SEQUENCE</scope>
    <source>
        <strain evidence="2">NS2018</strain>
        <tissue evidence="2">Leaf</tissue>
    </source>
</reference>
<evidence type="ECO:0000313" key="2">
    <source>
        <dbReference type="EMBL" id="KAK0584911.1"/>
    </source>
</evidence>
<sequence>MDWNNRFGAFTGHYSNFLDLLYNCNSYKDARITGLFCVIVWRIWFCRNSYIHESRGGILKDVFCWSEQYLMDYLSTCCDEKQNKKLPIHPVRIAWKPPRMGVYKANCDAMVDKNRGLTGIGIVIRDSNGEVFASCVQSFEANLSTKAAKSMAFARSIQFVLDCGLEPCIFEADDATIVKWIKDGSHRTSEYGLLLEDISNLSMKLRMVNFDYVPRCANVVAKGLAKHALEINSDIYWMEEFPEYIKDLVKADKPS</sequence>
<dbReference type="GO" id="GO:0003676">
    <property type="term" value="F:nucleic acid binding"/>
    <property type="evidence" value="ECO:0007669"/>
    <property type="project" value="InterPro"/>
</dbReference>
<dbReference type="Proteomes" id="UP001168877">
    <property type="component" value="Unassembled WGS sequence"/>
</dbReference>
<dbReference type="Pfam" id="PF13456">
    <property type="entry name" value="RVT_3"/>
    <property type="match status" value="1"/>
</dbReference>
<name>A0AA39RY27_ACESA</name>
<protein>
    <recommendedName>
        <fullName evidence="1">RNase H type-1 domain-containing protein</fullName>
    </recommendedName>
</protein>
<feature type="domain" description="RNase H type-1" evidence="1">
    <location>
        <begin position="106"/>
        <end position="228"/>
    </location>
</feature>
<dbReference type="InterPro" id="IPR044730">
    <property type="entry name" value="RNase_H-like_dom_plant"/>
</dbReference>
<dbReference type="InterPro" id="IPR052929">
    <property type="entry name" value="RNase_H-like_EbsB-rel"/>
</dbReference>
<organism evidence="2 3">
    <name type="scientific">Acer saccharum</name>
    <name type="common">Sugar maple</name>
    <dbReference type="NCBI Taxonomy" id="4024"/>
    <lineage>
        <taxon>Eukaryota</taxon>
        <taxon>Viridiplantae</taxon>
        <taxon>Streptophyta</taxon>
        <taxon>Embryophyta</taxon>
        <taxon>Tracheophyta</taxon>
        <taxon>Spermatophyta</taxon>
        <taxon>Magnoliopsida</taxon>
        <taxon>eudicotyledons</taxon>
        <taxon>Gunneridae</taxon>
        <taxon>Pentapetalae</taxon>
        <taxon>rosids</taxon>
        <taxon>malvids</taxon>
        <taxon>Sapindales</taxon>
        <taxon>Sapindaceae</taxon>
        <taxon>Hippocastanoideae</taxon>
        <taxon>Acereae</taxon>
        <taxon>Acer</taxon>
    </lineage>
</organism>
<dbReference type="InterPro" id="IPR036397">
    <property type="entry name" value="RNaseH_sf"/>
</dbReference>